<organism evidence="6 7">
    <name type="scientific">Acacia crassicarpa</name>
    <name type="common">northern wattle</name>
    <dbReference type="NCBI Taxonomy" id="499986"/>
    <lineage>
        <taxon>Eukaryota</taxon>
        <taxon>Viridiplantae</taxon>
        <taxon>Streptophyta</taxon>
        <taxon>Embryophyta</taxon>
        <taxon>Tracheophyta</taxon>
        <taxon>Spermatophyta</taxon>
        <taxon>Magnoliopsida</taxon>
        <taxon>eudicotyledons</taxon>
        <taxon>Gunneridae</taxon>
        <taxon>Pentapetalae</taxon>
        <taxon>rosids</taxon>
        <taxon>fabids</taxon>
        <taxon>Fabales</taxon>
        <taxon>Fabaceae</taxon>
        <taxon>Caesalpinioideae</taxon>
        <taxon>mimosoid clade</taxon>
        <taxon>Acacieae</taxon>
        <taxon>Acacia</taxon>
    </lineage>
</organism>
<gene>
    <name evidence="6" type="ORF">QN277_019794</name>
</gene>
<feature type="transmembrane region" description="Helical" evidence="5">
    <location>
        <begin position="202"/>
        <end position="225"/>
    </location>
</feature>
<dbReference type="EMBL" id="JAWXYG010000005">
    <property type="protein sequence ID" value="KAK4271043.1"/>
    <property type="molecule type" value="Genomic_DNA"/>
</dbReference>
<feature type="transmembrane region" description="Helical" evidence="5">
    <location>
        <begin position="171"/>
        <end position="196"/>
    </location>
</feature>
<sequence length="341" mass="39053">MEVAKQLVKTTTPKLKLAALLWLEGFKEGCCLHRAVILCLRSRKLLVRTGQCFLFNGFIFLGSLFILNSVVIPTLQRILPDQCSQLGSHKFCDFGGILKFYSFLRLGLIDFFYVFWVYPLYVFSMVLCVIWYNDIAKHGYDAMGRSKSTVEESSSQTKSLEKANASNTKRLSGLGGIMIGIGEQVYSLILLNVFFLKVYATGFVPFIGKVLSFVLHSWMYAYYCFEYKWNFNEVALDKRLDYFQSSWAFFSGFGSPCVLSLFLFSRLVGYGIMAILFPLFVLTAIGCKGDQEISLEKSKWRGVKMGRLPIFYIADKVSMWILSLIRRIMTRQKTTKLDDSR</sequence>
<evidence type="ECO:0000313" key="6">
    <source>
        <dbReference type="EMBL" id="KAK4271043.1"/>
    </source>
</evidence>
<dbReference type="Proteomes" id="UP001293593">
    <property type="component" value="Unassembled WGS sequence"/>
</dbReference>
<feature type="transmembrane region" description="Helical" evidence="5">
    <location>
        <begin position="111"/>
        <end position="133"/>
    </location>
</feature>
<keyword evidence="4 5" id="KW-0472">Membrane</keyword>
<evidence type="ECO:0000256" key="3">
    <source>
        <dbReference type="ARBA" id="ARBA00022989"/>
    </source>
</evidence>
<feature type="transmembrane region" description="Helical" evidence="5">
    <location>
        <begin position="270"/>
        <end position="287"/>
    </location>
</feature>
<comment type="subcellular location">
    <subcellularLocation>
        <location evidence="1">Membrane</location>
        <topology evidence="1">Multi-pass membrane protein</topology>
    </subcellularLocation>
</comment>
<dbReference type="InterPro" id="IPR059112">
    <property type="entry name" value="CysZ/EI24"/>
</dbReference>
<reference evidence="6" key="1">
    <citation type="submission" date="2023-10" db="EMBL/GenBank/DDBJ databases">
        <title>Chromosome-level genome of the transformable northern wattle, Acacia crassicarpa.</title>
        <authorList>
            <person name="Massaro I."/>
            <person name="Sinha N.R."/>
            <person name="Poethig S."/>
            <person name="Leichty A.R."/>
        </authorList>
    </citation>
    <scope>NUCLEOTIDE SEQUENCE</scope>
    <source>
        <strain evidence="6">Acra3RX</strain>
        <tissue evidence="6">Leaf</tissue>
    </source>
</reference>
<keyword evidence="3 5" id="KW-1133">Transmembrane helix</keyword>
<comment type="caution">
    <text evidence="6">The sequence shown here is derived from an EMBL/GenBank/DDBJ whole genome shotgun (WGS) entry which is preliminary data.</text>
</comment>
<protein>
    <submittedName>
        <fullName evidence="6">Uncharacterized protein</fullName>
    </submittedName>
</protein>
<evidence type="ECO:0000313" key="7">
    <source>
        <dbReference type="Proteomes" id="UP001293593"/>
    </source>
</evidence>
<feature type="transmembrane region" description="Helical" evidence="5">
    <location>
        <begin position="53"/>
        <end position="72"/>
    </location>
</feature>
<dbReference type="PANTHER" id="PTHR21389">
    <property type="entry name" value="P53 INDUCED PROTEIN"/>
    <property type="match status" value="1"/>
</dbReference>
<feature type="transmembrane region" description="Helical" evidence="5">
    <location>
        <begin position="308"/>
        <end position="329"/>
    </location>
</feature>
<dbReference type="GO" id="GO:0016236">
    <property type="term" value="P:macroautophagy"/>
    <property type="evidence" value="ECO:0007669"/>
    <property type="project" value="TreeGrafter"/>
</dbReference>
<accession>A0AAE1MRF2</accession>
<evidence type="ECO:0000256" key="5">
    <source>
        <dbReference type="SAM" id="Phobius"/>
    </source>
</evidence>
<dbReference type="AlphaFoldDB" id="A0AAE1MRF2"/>
<proteinExistence type="predicted"/>
<keyword evidence="7" id="KW-1185">Reference proteome</keyword>
<dbReference type="PANTHER" id="PTHR21389:SF0">
    <property type="entry name" value="ETOPOSIDE-INDUCED PROTEIN 2.4 HOMOLOG"/>
    <property type="match status" value="1"/>
</dbReference>
<dbReference type="GO" id="GO:0016020">
    <property type="term" value="C:membrane"/>
    <property type="evidence" value="ECO:0007669"/>
    <property type="project" value="UniProtKB-SubCell"/>
</dbReference>
<dbReference type="GO" id="GO:0005783">
    <property type="term" value="C:endoplasmic reticulum"/>
    <property type="evidence" value="ECO:0007669"/>
    <property type="project" value="TreeGrafter"/>
</dbReference>
<keyword evidence="2 5" id="KW-0812">Transmembrane</keyword>
<evidence type="ECO:0000256" key="1">
    <source>
        <dbReference type="ARBA" id="ARBA00004141"/>
    </source>
</evidence>
<name>A0AAE1MRF2_9FABA</name>
<feature type="transmembrane region" description="Helical" evidence="5">
    <location>
        <begin position="246"/>
        <end position="264"/>
    </location>
</feature>
<dbReference type="Pfam" id="PF07264">
    <property type="entry name" value="EI24"/>
    <property type="match status" value="1"/>
</dbReference>
<evidence type="ECO:0000256" key="4">
    <source>
        <dbReference type="ARBA" id="ARBA00023136"/>
    </source>
</evidence>
<evidence type="ECO:0000256" key="2">
    <source>
        <dbReference type="ARBA" id="ARBA00022692"/>
    </source>
</evidence>